<dbReference type="OrthoDB" id="2067810at2"/>
<dbReference type="Pfam" id="PF12666">
    <property type="entry name" value="PrgI"/>
    <property type="match status" value="1"/>
</dbReference>
<keyword evidence="4" id="KW-1185">Reference proteome</keyword>
<name>A0A124EGK5_TRASO</name>
<evidence type="ECO:0000313" key="4">
    <source>
        <dbReference type="Proteomes" id="UP000054078"/>
    </source>
</evidence>
<reference evidence="3 4" key="1">
    <citation type="submission" date="2015-12" db="EMBL/GenBank/DDBJ databases">
        <title>Draft Genome Sequence of Olsenella scatoligenes SK9K4T; a Producer of 3-Methylindole- (skatole) and 4-Methylphenol- (p-cresol) Isolated from Pig Feces.</title>
        <authorList>
            <person name="Li X."/>
            <person name="Borg B."/>
            <person name="Canibe N."/>
        </authorList>
    </citation>
    <scope>NUCLEOTIDE SEQUENCE [LARGE SCALE GENOMIC DNA]</scope>
    <source>
        <strain evidence="3 4">SK9K4</strain>
    </source>
</reference>
<dbReference type="RefSeq" id="WP_059055392.1">
    <property type="nucleotide sequence ID" value="NZ_LOJF01000011.1"/>
</dbReference>
<evidence type="ECO:0008006" key="5">
    <source>
        <dbReference type="Google" id="ProtNLM"/>
    </source>
</evidence>
<evidence type="ECO:0000313" key="3">
    <source>
        <dbReference type="EMBL" id="KUH57763.1"/>
    </source>
</evidence>
<accession>A0A124EGK5</accession>
<keyword evidence="2" id="KW-0812">Transmembrane</keyword>
<dbReference type="STRING" id="1299998.AUL39_08680"/>
<keyword evidence="2" id="KW-1133">Transmembrane helix</keyword>
<dbReference type="Proteomes" id="UP000054078">
    <property type="component" value="Unassembled WGS sequence"/>
</dbReference>
<feature type="region of interest" description="Disordered" evidence="1">
    <location>
        <begin position="110"/>
        <end position="140"/>
    </location>
</feature>
<evidence type="ECO:0000256" key="1">
    <source>
        <dbReference type="SAM" id="MobiDB-lite"/>
    </source>
</evidence>
<feature type="transmembrane region" description="Helical" evidence="2">
    <location>
        <begin position="28"/>
        <end position="50"/>
    </location>
</feature>
<gene>
    <name evidence="3" type="ORF">AUL39_08680</name>
</gene>
<dbReference type="InterPro" id="IPR024414">
    <property type="entry name" value="Uncharacterised_PrgI"/>
</dbReference>
<sequence>MASLSVAVHKDIGEYQEKVVGKLSLRTLLCVAGGLAASVATASALYAALGVEPADASLPVMCASLPFWLLGFWRPHGMRAEEFAPMLWEHATWDGVLAYGTSCLLAAPPEPMAQRTTRRHRRNSRRKGAELREPSREAGR</sequence>
<feature type="transmembrane region" description="Helical" evidence="2">
    <location>
        <begin position="56"/>
        <end position="73"/>
    </location>
</feature>
<feature type="compositionally biased region" description="Basic residues" evidence="1">
    <location>
        <begin position="116"/>
        <end position="126"/>
    </location>
</feature>
<dbReference type="EMBL" id="LOJF01000011">
    <property type="protein sequence ID" value="KUH57763.1"/>
    <property type="molecule type" value="Genomic_DNA"/>
</dbReference>
<feature type="compositionally biased region" description="Basic and acidic residues" evidence="1">
    <location>
        <begin position="127"/>
        <end position="140"/>
    </location>
</feature>
<evidence type="ECO:0000256" key="2">
    <source>
        <dbReference type="SAM" id="Phobius"/>
    </source>
</evidence>
<proteinExistence type="predicted"/>
<dbReference type="AlphaFoldDB" id="A0A124EGK5"/>
<keyword evidence="2" id="KW-0472">Membrane</keyword>
<organism evidence="3 4">
    <name type="scientific">Tractidigestivibacter scatoligenes</name>
    <name type="common">Olsenella scatoligenes</name>
    <dbReference type="NCBI Taxonomy" id="1299998"/>
    <lineage>
        <taxon>Bacteria</taxon>
        <taxon>Bacillati</taxon>
        <taxon>Actinomycetota</taxon>
        <taxon>Coriobacteriia</taxon>
        <taxon>Coriobacteriales</taxon>
        <taxon>Atopobiaceae</taxon>
        <taxon>Tractidigestivibacter</taxon>
    </lineage>
</organism>
<comment type="caution">
    <text evidence="3">The sequence shown here is derived from an EMBL/GenBank/DDBJ whole genome shotgun (WGS) entry which is preliminary data.</text>
</comment>
<protein>
    <recommendedName>
        <fullName evidence="5">PrgI family protein</fullName>
    </recommendedName>
</protein>